<dbReference type="EMBL" id="CP041016">
    <property type="protein sequence ID" value="QDC37081.1"/>
    <property type="molecule type" value="Genomic_DNA"/>
</dbReference>
<protein>
    <submittedName>
        <fullName evidence="2">Uncharacterized protein</fullName>
    </submittedName>
</protein>
<gene>
    <name evidence="2" type="ORF">FIL70_07455</name>
</gene>
<sequence>MDQDHNQFNNPRADAAWDEQKRQRAKLLRTSLEAEIAELEAKLAPRSLEEIMAALSRCLTLTAPTGMTADDRAEWLTIAAPELADLPSMLFDDACAHARRTCDHPAKIIPAILKFEPAHYWLAPAHARRLLSDAKAKLANIDAPRLAQTDDRDERHEVAMSMGELLKELRAGPLAEGMQ</sequence>
<name>A0A5B8CJX3_SPHSA</name>
<evidence type="ECO:0000313" key="2">
    <source>
        <dbReference type="EMBL" id="QDC37081.1"/>
    </source>
</evidence>
<organism evidence="2 3">
    <name type="scientific">Sphingobium fuliginis ATCC 27551</name>
    <dbReference type="NCBI Taxonomy" id="1208342"/>
    <lineage>
        <taxon>Bacteria</taxon>
        <taxon>Pseudomonadati</taxon>
        <taxon>Pseudomonadota</taxon>
        <taxon>Alphaproteobacteria</taxon>
        <taxon>Sphingomonadales</taxon>
        <taxon>Sphingomonadaceae</taxon>
        <taxon>Sphingobium</taxon>
    </lineage>
</organism>
<accession>A0A5B8CJX3</accession>
<proteinExistence type="predicted"/>
<dbReference type="AlphaFoldDB" id="A0A5B8CJX3"/>
<dbReference type="Proteomes" id="UP000311469">
    <property type="component" value="Chromosome cSF1"/>
</dbReference>
<feature type="compositionally biased region" description="Polar residues" evidence="1">
    <location>
        <begin position="1"/>
        <end position="10"/>
    </location>
</feature>
<feature type="region of interest" description="Disordered" evidence="1">
    <location>
        <begin position="1"/>
        <end position="20"/>
    </location>
</feature>
<evidence type="ECO:0000313" key="3">
    <source>
        <dbReference type="Proteomes" id="UP000311469"/>
    </source>
</evidence>
<reference evidence="2 3" key="1">
    <citation type="submission" date="2019-06" db="EMBL/GenBank/DDBJ databases">
        <title>Genome organization and adaptive potential of archetypical organophosphate degarding Sphingobium fuliginis ATCC 27551.</title>
        <authorList>
            <person name="Sarwar A."/>
            <person name="Parthasarathy S."/>
            <person name="Singh C."/>
            <person name="Siddavattam D."/>
        </authorList>
    </citation>
    <scope>NUCLEOTIDE SEQUENCE [LARGE SCALE GENOMIC DNA]</scope>
    <source>
        <strain evidence="2 3">ATCC 27551</strain>
    </source>
</reference>
<evidence type="ECO:0000256" key="1">
    <source>
        <dbReference type="SAM" id="MobiDB-lite"/>
    </source>
</evidence>
<dbReference type="KEGG" id="sufl:FIL70_07455"/>